<dbReference type="InterPro" id="IPR011058">
    <property type="entry name" value="Cyanovirin-N"/>
</dbReference>
<reference evidence="3" key="1">
    <citation type="journal article" date="2021" name="Nat. Commun.">
        <title>Genetic determinants of endophytism in the Arabidopsis root mycobiome.</title>
        <authorList>
            <person name="Mesny F."/>
            <person name="Miyauchi S."/>
            <person name="Thiergart T."/>
            <person name="Pickel B."/>
            <person name="Atanasova L."/>
            <person name="Karlsson M."/>
            <person name="Huettel B."/>
            <person name="Barry K.W."/>
            <person name="Haridas S."/>
            <person name="Chen C."/>
            <person name="Bauer D."/>
            <person name="Andreopoulos W."/>
            <person name="Pangilinan J."/>
            <person name="LaButti K."/>
            <person name="Riley R."/>
            <person name="Lipzen A."/>
            <person name="Clum A."/>
            <person name="Drula E."/>
            <person name="Henrissat B."/>
            <person name="Kohler A."/>
            <person name="Grigoriev I.V."/>
            <person name="Martin F.M."/>
            <person name="Hacquard S."/>
        </authorList>
    </citation>
    <scope>NUCLEOTIDE SEQUENCE</scope>
    <source>
        <strain evidence="3">MPI-CAGE-CH-0235</strain>
    </source>
</reference>
<feature type="domain" description="Cyanovirin-N" evidence="2">
    <location>
        <begin position="21"/>
        <end position="122"/>
    </location>
</feature>
<keyword evidence="4" id="KW-1185">Reference proteome</keyword>
<dbReference type="SMART" id="SM01111">
    <property type="entry name" value="CVNH"/>
    <property type="match status" value="1"/>
</dbReference>
<evidence type="ECO:0000259" key="2">
    <source>
        <dbReference type="SMART" id="SM01111"/>
    </source>
</evidence>
<feature type="chain" id="PRO_5035418514" evidence="1">
    <location>
        <begin position="19"/>
        <end position="254"/>
    </location>
</feature>
<keyword evidence="1" id="KW-0732">Signal</keyword>
<accession>A0A8K0WKE3</accession>
<dbReference type="SUPFAM" id="SSF51322">
    <property type="entry name" value="Cyanovirin-N"/>
    <property type="match status" value="1"/>
</dbReference>
<dbReference type="OrthoDB" id="4741846at2759"/>
<proteinExistence type="predicted"/>
<dbReference type="Pfam" id="PF08881">
    <property type="entry name" value="CVNH"/>
    <property type="match status" value="1"/>
</dbReference>
<sequence>MASRSLALAIAAAGLTLAQSGFVDECTGLKVEQTYLFGSCLTGTDASSRIDSTVFLGSKITNRDGHLEWTAGSNGGYSSSCSQCSLEQAVLTCECQKGSDGRLWTSINLEERVSNYDGHLLSNVTGSVNIPEGNSPIPVANDFSWRLLPGDTSQWPSNTPPVANPGPCDGGGYTASGNSPTCITFRWPVSGEIYNAFQGMNPIAAENAWTFTIYDQPLCAGAPIVEIAPEEANTCHTFSKKGLSVSIQPAWNSD</sequence>
<dbReference type="AlphaFoldDB" id="A0A8K0WKE3"/>
<dbReference type="Gene3D" id="2.30.60.10">
    <property type="entry name" value="Cyanovirin-N"/>
    <property type="match status" value="1"/>
</dbReference>
<feature type="signal peptide" evidence="1">
    <location>
        <begin position="1"/>
        <end position="18"/>
    </location>
</feature>
<organism evidence="3 4">
    <name type="scientific">Stachybotrys elegans</name>
    <dbReference type="NCBI Taxonomy" id="80388"/>
    <lineage>
        <taxon>Eukaryota</taxon>
        <taxon>Fungi</taxon>
        <taxon>Dikarya</taxon>
        <taxon>Ascomycota</taxon>
        <taxon>Pezizomycotina</taxon>
        <taxon>Sordariomycetes</taxon>
        <taxon>Hypocreomycetidae</taxon>
        <taxon>Hypocreales</taxon>
        <taxon>Stachybotryaceae</taxon>
        <taxon>Stachybotrys</taxon>
    </lineage>
</organism>
<dbReference type="Proteomes" id="UP000813444">
    <property type="component" value="Unassembled WGS sequence"/>
</dbReference>
<evidence type="ECO:0000256" key="1">
    <source>
        <dbReference type="SAM" id="SignalP"/>
    </source>
</evidence>
<name>A0A8K0WKE3_9HYPO</name>
<evidence type="ECO:0000313" key="4">
    <source>
        <dbReference type="Proteomes" id="UP000813444"/>
    </source>
</evidence>
<comment type="caution">
    <text evidence="3">The sequence shown here is derived from an EMBL/GenBank/DDBJ whole genome shotgun (WGS) entry which is preliminary data.</text>
</comment>
<evidence type="ECO:0000313" key="3">
    <source>
        <dbReference type="EMBL" id="KAH7305311.1"/>
    </source>
</evidence>
<gene>
    <name evidence="3" type="ORF">B0I35DRAFT_484063</name>
</gene>
<dbReference type="EMBL" id="JAGPNK010000019">
    <property type="protein sequence ID" value="KAH7305311.1"/>
    <property type="molecule type" value="Genomic_DNA"/>
</dbReference>
<dbReference type="InterPro" id="IPR036673">
    <property type="entry name" value="Cyanovirin-N_sf"/>
</dbReference>
<protein>
    <submittedName>
        <fullName evidence="3">Cyanovirin-N</fullName>
    </submittedName>
</protein>